<dbReference type="Proteomes" id="UP000001307">
    <property type="component" value="Unassembled WGS sequence"/>
</dbReference>
<dbReference type="AlphaFoldDB" id="E4XS87"/>
<dbReference type="OrthoDB" id="10343548at2759"/>
<protein>
    <submittedName>
        <fullName evidence="3">Uncharacterized protein</fullName>
    </submittedName>
</protein>
<dbReference type="EMBL" id="FN653131">
    <property type="protein sequence ID" value="CBY12635.1"/>
    <property type="molecule type" value="Genomic_DNA"/>
</dbReference>
<feature type="region of interest" description="Disordered" evidence="2">
    <location>
        <begin position="1"/>
        <end position="53"/>
    </location>
</feature>
<evidence type="ECO:0000313" key="3">
    <source>
        <dbReference type="EMBL" id="CBY12635.1"/>
    </source>
</evidence>
<feature type="compositionally biased region" description="Polar residues" evidence="2">
    <location>
        <begin position="42"/>
        <end position="53"/>
    </location>
</feature>
<comment type="similarity">
    <text evidence="1">Belongs to the cornifelin family.</text>
</comment>
<evidence type="ECO:0000256" key="2">
    <source>
        <dbReference type="SAM" id="MobiDB-lite"/>
    </source>
</evidence>
<reference evidence="3 5" key="1">
    <citation type="journal article" date="2010" name="Science">
        <title>Plasticity of animal genome architecture unmasked by rapid evolution of a pelagic tunicate.</title>
        <authorList>
            <person name="Denoeud F."/>
            <person name="Henriet S."/>
            <person name="Mungpakdee S."/>
            <person name="Aury J.M."/>
            <person name="Da Silva C."/>
            <person name="Brinkmann H."/>
            <person name="Mikhaleva J."/>
            <person name="Olsen L.C."/>
            <person name="Jubin C."/>
            <person name="Canestro C."/>
            <person name="Bouquet J.M."/>
            <person name="Danks G."/>
            <person name="Poulain J."/>
            <person name="Campsteijn C."/>
            <person name="Adamski M."/>
            <person name="Cross I."/>
            <person name="Yadetie F."/>
            <person name="Muffato M."/>
            <person name="Louis A."/>
            <person name="Butcher S."/>
            <person name="Tsagkogeorga G."/>
            <person name="Konrad A."/>
            <person name="Singh S."/>
            <person name="Jensen M.F."/>
            <person name="Cong E.H."/>
            <person name="Eikeseth-Otteraa H."/>
            <person name="Noel B."/>
            <person name="Anthouard V."/>
            <person name="Porcel B.M."/>
            <person name="Kachouri-Lafond R."/>
            <person name="Nishino A."/>
            <person name="Ugolini M."/>
            <person name="Chourrout P."/>
            <person name="Nishida H."/>
            <person name="Aasland R."/>
            <person name="Huzurbazar S."/>
            <person name="Westhof E."/>
            <person name="Delsuc F."/>
            <person name="Lehrach H."/>
            <person name="Reinhardt R."/>
            <person name="Weissenbach J."/>
            <person name="Roy S.W."/>
            <person name="Artiguenave F."/>
            <person name="Postlethwait J.H."/>
            <person name="Manak J.R."/>
            <person name="Thompson E.M."/>
            <person name="Jaillon O."/>
            <person name="Du Pasquier L."/>
            <person name="Boudinot P."/>
            <person name="Liberles D.A."/>
            <person name="Volff J.N."/>
            <person name="Philippe H."/>
            <person name="Lenhard B."/>
            <person name="Roest Crollius H."/>
            <person name="Wincker P."/>
            <person name="Chourrout D."/>
        </authorList>
    </citation>
    <scope>NUCLEOTIDE SEQUENCE [LARGE SCALE GENOMIC DNA]</scope>
</reference>
<dbReference type="EMBL" id="FN657040">
    <property type="protein sequence ID" value="CBY42314.1"/>
    <property type="molecule type" value="Genomic_DNA"/>
</dbReference>
<name>E4XS87_OIKDI</name>
<dbReference type="Pfam" id="PF04749">
    <property type="entry name" value="PLAC8"/>
    <property type="match status" value="1"/>
</dbReference>
<evidence type="ECO:0000313" key="5">
    <source>
        <dbReference type="Proteomes" id="UP000001307"/>
    </source>
</evidence>
<sequence>MNLSEETTNPPPYPSAPPQSQKALLSPVKEKGESKVQLDSCPHSTPVSPPITVQPQPNVITMVTPVVSQPNVHNHIHGKRDWDKSLLGCDWHCGNKKVDCCVNMCCPAFGLADVQIREGYTHFAALALGMIAHAGSPFGCALPSPLSACVICLVRQEFRKKHGFKGHWFRDCFASLFCSPLVIGQMQSQLNKFAERERLIKNGNSSAQLVGTSQRPQTNYYQGNF</sequence>
<accession>E4XS87</accession>
<dbReference type="InterPro" id="IPR006461">
    <property type="entry name" value="PLAC_motif_containing"/>
</dbReference>
<dbReference type="Proteomes" id="UP000011014">
    <property type="component" value="Unassembled WGS sequence"/>
</dbReference>
<evidence type="ECO:0000313" key="4">
    <source>
        <dbReference type="EMBL" id="CBY42314.1"/>
    </source>
</evidence>
<evidence type="ECO:0000256" key="1">
    <source>
        <dbReference type="ARBA" id="ARBA00009024"/>
    </source>
</evidence>
<keyword evidence="5" id="KW-1185">Reference proteome</keyword>
<proteinExistence type="inferred from homology"/>
<gene>
    <name evidence="3" type="ORF">GSOID_T00002038001</name>
    <name evidence="4" type="ORF">GSOID_T00025995001</name>
</gene>
<organism evidence="3 5">
    <name type="scientific">Oikopleura dioica</name>
    <name type="common">Tunicate</name>
    <dbReference type="NCBI Taxonomy" id="34765"/>
    <lineage>
        <taxon>Eukaryota</taxon>
        <taxon>Metazoa</taxon>
        <taxon>Chordata</taxon>
        <taxon>Tunicata</taxon>
        <taxon>Appendicularia</taxon>
        <taxon>Copelata</taxon>
        <taxon>Oikopleuridae</taxon>
        <taxon>Oikopleura</taxon>
    </lineage>
</organism>